<gene>
    <name evidence="3" type="ORF">SAMN05192561_10759</name>
</gene>
<dbReference type="Pfam" id="PF20586">
    <property type="entry name" value="DUF6788"/>
    <property type="match status" value="1"/>
</dbReference>
<dbReference type="InterPro" id="IPR046738">
    <property type="entry name" value="DUF6788"/>
</dbReference>
<evidence type="ECO:0000256" key="1">
    <source>
        <dbReference type="SAM" id="MobiDB-lite"/>
    </source>
</evidence>
<dbReference type="EMBL" id="FNWU01000007">
    <property type="protein sequence ID" value="SEH56278.1"/>
    <property type="molecule type" value="Genomic_DNA"/>
</dbReference>
<evidence type="ECO:0000313" key="4">
    <source>
        <dbReference type="Proteomes" id="UP000199215"/>
    </source>
</evidence>
<feature type="domain" description="DUF6788" evidence="2">
    <location>
        <begin position="57"/>
        <end position="108"/>
    </location>
</feature>
<dbReference type="AlphaFoldDB" id="A0A1H6J7I6"/>
<evidence type="ECO:0000313" key="3">
    <source>
        <dbReference type="EMBL" id="SEH56278.1"/>
    </source>
</evidence>
<dbReference type="Proteomes" id="UP000199215">
    <property type="component" value="Unassembled WGS sequence"/>
</dbReference>
<accession>A0A1H6J7I6</accession>
<feature type="region of interest" description="Disordered" evidence="1">
    <location>
        <begin position="1"/>
        <end position="22"/>
    </location>
</feature>
<reference evidence="3 4" key="1">
    <citation type="submission" date="2016-10" db="EMBL/GenBank/DDBJ databases">
        <authorList>
            <person name="de Groot N.N."/>
        </authorList>
    </citation>
    <scope>NUCLEOTIDE SEQUENCE [LARGE SCALE GENOMIC DNA]</scope>
    <source>
        <strain evidence="3 4">IBRC-M10418</strain>
    </source>
</reference>
<evidence type="ECO:0000259" key="2">
    <source>
        <dbReference type="Pfam" id="PF20586"/>
    </source>
</evidence>
<proteinExistence type="predicted"/>
<dbReference type="OrthoDB" id="237450at2157"/>
<protein>
    <recommendedName>
        <fullName evidence="2">DUF6788 domain-containing protein</fullName>
    </recommendedName>
</protein>
<name>A0A1H6J7I6_9EURY</name>
<keyword evidence="4" id="KW-1185">Reference proteome</keyword>
<sequence length="112" mass="12405">MSTQPPAPDSLPNYLAEGIPKQDNPTLHDLQEWIDDLLAYRHDVNADEIDVTENESIEAVEDSSDGTVVIKKVSCGKDGCKCQQGNLHGPYKYIVRRQGGSLDWEYKGAVSE</sequence>
<organism evidence="3 4">
    <name type="scientific">Halopenitus malekzadehii</name>
    <dbReference type="NCBI Taxonomy" id="1267564"/>
    <lineage>
        <taxon>Archaea</taxon>
        <taxon>Methanobacteriati</taxon>
        <taxon>Methanobacteriota</taxon>
        <taxon>Stenosarchaea group</taxon>
        <taxon>Halobacteria</taxon>
        <taxon>Halobacteriales</taxon>
        <taxon>Haloferacaceae</taxon>
        <taxon>Halopenitus</taxon>
    </lineage>
</organism>
<dbReference type="RefSeq" id="WP_092817296.1">
    <property type="nucleotide sequence ID" value="NZ_FNWU01000007.1"/>
</dbReference>